<evidence type="ECO:0000256" key="1">
    <source>
        <dbReference type="ARBA" id="ARBA00005189"/>
    </source>
</evidence>
<comment type="function">
    <text evidence="12">Exhibits phosphatidylglycerophosphate phosphatase activity. Involved in root growth and columella cells organization. May possess protein phosphatase activity.</text>
</comment>
<feature type="domain" description="Tyrosine-protein phosphatase" evidence="13">
    <location>
        <begin position="61"/>
        <end position="208"/>
    </location>
</feature>
<comment type="pathway">
    <text evidence="1">Lipid metabolism.</text>
</comment>
<keyword evidence="6" id="KW-0443">Lipid metabolism</keyword>
<protein>
    <recommendedName>
        <fullName evidence="10">phosphatidylglycerophosphatase</fullName>
        <ecNumber evidence="10">3.1.3.27</ecNumber>
    </recommendedName>
</protein>
<evidence type="ECO:0000256" key="8">
    <source>
        <dbReference type="ARBA" id="ARBA00023264"/>
    </source>
</evidence>
<accession>A0A6A4QJG1</accession>
<evidence type="ECO:0000256" key="10">
    <source>
        <dbReference type="ARBA" id="ARBA00024224"/>
    </source>
</evidence>
<dbReference type="Proteomes" id="UP000447434">
    <property type="component" value="Chromosome 5"/>
</dbReference>
<dbReference type="GO" id="GO:0008654">
    <property type="term" value="P:phospholipid biosynthetic process"/>
    <property type="evidence" value="ECO:0007669"/>
    <property type="project" value="UniProtKB-KW"/>
</dbReference>
<comment type="catalytic activity">
    <reaction evidence="11">
        <text>a 1,2-diacyl-sn-glycero-3-phospho-(1'-sn-glycero-3'-phosphate) + H2O = a 1,2-diacyl-sn-glycero-3-phospho-(1'-sn-glycerol) + phosphate</text>
        <dbReference type="Rhea" id="RHEA:33751"/>
        <dbReference type="ChEBI" id="CHEBI:15377"/>
        <dbReference type="ChEBI" id="CHEBI:43474"/>
        <dbReference type="ChEBI" id="CHEBI:60110"/>
        <dbReference type="ChEBI" id="CHEBI:64716"/>
        <dbReference type="EC" id="3.1.3.27"/>
    </reaction>
    <physiologicalReaction direction="left-to-right" evidence="11">
        <dbReference type="Rhea" id="RHEA:33752"/>
    </physiologicalReaction>
</comment>
<evidence type="ECO:0000256" key="9">
    <source>
        <dbReference type="ARBA" id="ARBA00024192"/>
    </source>
</evidence>
<name>A0A6A4QJG1_LUPAL</name>
<keyword evidence="5" id="KW-0904">Protein phosphatase</keyword>
<evidence type="ECO:0000313" key="15">
    <source>
        <dbReference type="EMBL" id="KAE9613782.1"/>
    </source>
</evidence>
<gene>
    <name evidence="15" type="ORF">Lalb_Chr05g0221071</name>
</gene>
<keyword evidence="3" id="KW-0444">Lipid biosynthesis</keyword>
<dbReference type="OrthoDB" id="273181at2759"/>
<reference evidence="16" key="1">
    <citation type="journal article" date="2020" name="Nat. Commun.">
        <title>Genome sequence of the cluster root forming white lupin.</title>
        <authorList>
            <person name="Hufnagel B."/>
            <person name="Marques A."/>
            <person name="Soriano A."/>
            <person name="Marques L."/>
            <person name="Divol F."/>
            <person name="Doumas P."/>
            <person name="Sallet E."/>
            <person name="Mancinotti D."/>
            <person name="Carrere S."/>
            <person name="Marande W."/>
            <person name="Arribat S."/>
            <person name="Keller J."/>
            <person name="Huneau C."/>
            <person name="Blein T."/>
            <person name="Aime D."/>
            <person name="Laguerre M."/>
            <person name="Taylor J."/>
            <person name="Schubert V."/>
            <person name="Nelson M."/>
            <person name="Geu-Flores F."/>
            <person name="Crespi M."/>
            <person name="Gallardo-Guerrero K."/>
            <person name="Delaux P.-M."/>
            <person name="Salse J."/>
            <person name="Berges H."/>
            <person name="Guyot R."/>
            <person name="Gouzy J."/>
            <person name="Peret B."/>
        </authorList>
    </citation>
    <scope>NUCLEOTIDE SEQUENCE [LARGE SCALE GENOMIC DNA]</scope>
    <source>
        <strain evidence="16">cv. Amiga</strain>
    </source>
</reference>
<evidence type="ECO:0000256" key="2">
    <source>
        <dbReference type="ARBA" id="ARBA00008601"/>
    </source>
</evidence>
<dbReference type="EC" id="3.1.3.27" evidence="10"/>
<dbReference type="GO" id="GO:0048364">
    <property type="term" value="P:root development"/>
    <property type="evidence" value="ECO:0007669"/>
    <property type="project" value="UniProtKB-ARBA"/>
</dbReference>
<proteinExistence type="inferred from homology"/>
<dbReference type="PROSITE" id="PS00383">
    <property type="entry name" value="TYR_PHOSPHATASE_1"/>
    <property type="match status" value="1"/>
</dbReference>
<feature type="domain" description="Tyrosine specific protein phosphatases" evidence="14">
    <location>
        <begin position="129"/>
        <end position="197"/>
    </location>
</feature>
<keyword evidence="8" id="KW-1208">Phospholipid metabolism</keyword>
<dbReference type="GO" id="GO:0004721">
    <property type="term" value="F:phosphoprotein phosphatase activity"/>
    <property type="evidence" value="ECO:0007669"/>
    <property type="project" value="UniProtKB-KW"/>
</dbReference>
<dbReference type="InterPro" id="IPR016130">
    <property type="entry name" value="Tyr_Pase_AS"/>
</dbReference>
<dbReference type="PANTHER" id="PTHR46274:SF9">
    <property type="entry name" value="PHOSPHATIDYLGLYCEROPHOSPHATE PHOSPHATASE PTPMT1"/>
    <property type="match status" value="1"/>
</dbReference>
<evidence type="ECO:0000256" key="4">
    <source>
        <dbReference type="ARBA" id="ARBA00022801"/>
    </source>
</evidence>
<dbReference type="PANTHER" id="PTHR46274">
    <property type="entry name" value="PHOSPHATIDYLINOSITOL PHOSPHATASE"/>
    <property type="match status" value="1"/>
</dbReference>
<dbReference type="SUPFAM" id="SSF52799">
    <property type="entry name" value="(Phosphotyrosine protein) phosphatases II"/>
    <property type="match status" value="1"/>
</dbReference>
<keyword evidence="7" id="KW-0594">Phospholipid biosynthesis</keyword>
<evidence type="ECO:0000259" key="14">
    <source>
        <dbReference type="PROSITE" id="PS50056"/>
    </source>
</evidence>
<evidence type="ECO:0000256" key="6">
    <source>
        <dbReference type="ARBA" id="ARBA00023098"/>
    </source>
</evidence>
<organism evidence="15 16">
    <name type="scientific">Lupinus albus</name>
    <name type="common">White lupine</name>
    <name type="synonym">Lupinus termis</name>
    <dbReference type="NCBI Taxonomy" id="3870"/>
    <lineage>
        <taxon>Eukaryota</taxon>
        <taxon>Viridiplantae</taxon>
        <taxon>Streptophyta</taxon>
        <taxon>Embryophyta</taxon>
        <taxon>Tracheophyta</taxon>
        <taxon>Spermatophyta</taxon>
        <taxon>Magnoliopsida</taxon>
        <taxon>eudicotyledons</taxon>
        <taxon>Gunneridae</taxon>
        <taxon>Pentapetalae</taxon>
        <taxon>rosids</taxon>
        <taxon>fabids</taxon>
        <taxon>Fabales</taxon>
        <taxon>Fabaceae</taxon>
        <taxon>Papilionoideae</taxon>
        <taxon>50 kb inversion clade</taxon>
        <taxon>genistoids sensu lato</taxon>
        <taxon>core genistoids</taxon>
        <taxon>Genisteae</taxon>
        <taxon>Lupinus</taxon>
    </lineage>
</organism>
<sequence length="328" mass="36414">MHIEELKGGEVGEEGGEGGRISSVVASDAKRVLVGAGARALFYPTLFYNVVRNKVQVEFRWWDKVDEFILLGAVPFPVDVPQLKELGVRGVITLNEPYETLVPTKLYDAHGIDHLVIPTRDYCFAPSLRDICHAVNFIHANAMSGRTTYVHCKAGRGRSTTIVICYLVHHKLMTPDAAYAYVKTIRPRVLLASSQWQAVQEYYYHLMVRRAVGCVPTANLLVKGFEAHAAPQDLVTFDDSSVVVVTESDLEGYNPSIQSGTTASDIWEDLSVVYRARVAGQAALARISCLWLRCGTNQKMSAEELSRESSCTIRTNHLGRISVDIHVY</sequence>
<dbReference type="SMART" id="SM00195">
    <property type="entry name" value="DSPc"/>
    <property type="match status" value="1"/>
</dbReference>
<dbReference type="InterPro" id="IPR000340">
    <property type="entry name" value="Dual-sp_phosphatase_cat-dom"/>
</dbReference>
<comment type="caution">
    <text evidence="15">The sequence shown here is derived from an EMBL/GenBank/DDBJ whole genome shotgun (WGS) entry which is preliminary data.</text>
</comment>
<evidence type="ECO:0000259" key="13">
    <source>
        <dbReference type="PROSITE" id="PS50054"/>
    </source>
</evidence>
<dbReference type="CDD" id="cd14524">
    <property type="entry name" value="PTPMT1"/>
    <property type="match status" value="1"/>
</dbReference>
<dbReference type="EMBL" id="WOCE01000005">
    <property type="protein sequence ID" value="KAE9613782.1"/>
    <property type="molecule type" value="Genomic_DNA"/>
</dbReference>
<dbReference type="Gene3D" id="3.90.190.10">
    <property type="entry name" value="Protein tyrosine phosphatase superfamily"/>
    <property type="match status" value="1"/>
</dbReference>
<evidence type="ECO:0000256" key="3">
    <source>
        <dbReference type="ARBA" id="ARBA00022516"/>
    </source>
</evidence>
<dbReference type="PROSITE" id="PS50054">
    <property type="entry name" value="TYR_PHOSPHATASE_DUAL"/>
    <property type="match status" value="1"/>
</dbReference>
<evidence type="ECO:0000256" key="12">
    <source>
        <dbReference type="ARBA" id="ARBA00053902"/>
    </source>
</evidence>
<comment type="similarity">
    <text evidence="2">Belongs to the protein-tyrosine phosphatase family. Non-receptor class dual specificity subfamily.</text>
</comment>
<dbReference type="Pfam" id="PF00782">
    <property type="entry name" value="DSPc"/>
    <property type="match status" value="1"/>
</dbReference>
<dbReference type="InterPro" id="IPR020422">
    <property type="entry name" value="TYR_PHOSPHATASE_DUAL_dom"/>
</dbReference>
<dbReference type="FunFam" id="3.90.190.10:FF:000051">
    <property type="entry name" value="Dual specificity phosphatase domain protein"/>
    <property type="match status" value="1"/>
</dbReference>
<keyword evidence="16" id="KW-1185">Reference proteome</keyword>
<dbReference type="GO" id="GO:0008962">
    <property type="term" value="F:phosphatidylglycerophosphatase activity"/>
    <property type="evidence" value="ECO:0007669"/>
    <property type="project" value="UniProtKB-EC"/>
</dbReference>
<dbReference type="InterPro" id="IPR000387">
    <property type="entry name" value="Tyr_Pase_dom"/>
</dbReference>
<comment type="pathway">
    <text evidence="9">Phospholipid metabolism; phosphatidylglycerol biosynthesis; phosphatidylglycerol from CDP-diacylglycerol: step 2/2.</text>
</comment>
<dbReference type="InterPro" id="IPR029021">
    <property type="entry name" value="Prot-tyrosine_phosphatase-like"/>
</dbReference>
<dbReference type="PROSITE" id="PS50056">
    <property type="entry name" value="TYR_PHOSPHATASE_2"/>
    <property type="match status" value="1"/>
</dbReference>
<dbReference type="InterPro" id="IPR044596">
    <property type="entry name" value="PTPMT1-like"/>
</dbReference>
<keyword evidence="4 15" id="KW-0378">Hydrolase</keyword>
<dbReference type="AlphaFoldDB" id="A0A6A4QJG1"/>
<evidence type="ECO:0000256" key="5">
    <source>
        <dbReference type="ARBA" id="ARBA00022912"/>
    </source>
</evidence>
<evidence type="ECO:0000256" key="7">
    <source>
        <dbReference type="ARBA" id="ARBA00023209"/>
    </source>
</evidence>
<evidence type="ECO:0000256" key="11">
    <source>
        <dbReference type="ARBA" id="ARBA00050944"/>
    </source>
</evidence>
<evidence type="ECO:0000313" key="16">
    <source>
        <dbReference type="Proteomes" id="UP000447434"/>
    </source>
</evidence>